<comment type="caution">
    <text evidence="5">The sequence shown here is derived from an EMBL/GenBank/DDBJ whole genome shotgun (WGS) entry which is preliminary data.</text>
</comment>
<evidence type="ECO:0000256" key="2">
    <source>
        <dbReference type="ARBA" id="ARBA00022771"/>
    </source>
</evidence>
<evidence type="ECO:0000259" key="4">
    <source>
        <dbReference type="Pfam" id="PF04500"/>
    </source>
</evidence>
<dbReference type="Gene3D" id="2.20.25.240">
    <property type="match status" value="1"/>
</dbReference>
<keyword evidence="3" id="KW-0862">Zinc</keyword>
<reference evidence="5" key="1">
    <citation type="submission" date="2021-02" db="EMBL/GenBank/DDBJ databases">
        <authorList>
            <person name="Nowell W R."/>
        </authorList>
    </citation>
    <scope>NUCLEOTIDE SEQUENCE</scope>
</reference>
<dbReference type="Proteomes" id="UP000663866">
    <property type="component" value="Unassembled WGS sequence"/>
</dbReference>
<dbReference type="InterPro" id="IPR007588">
    <property type="entry name" value="Znf_FLYWCH"/>
</dbReference>
<keyword evidence="2" id="KW-0863">Zinc-finger</keyword>
<keyword evidence="6" id="KW-1185">Reference proteome</keyword>
<dbReference type="AlphaFoldDB" id="A0A820FMW3"/>
<name>A0A820FMW3_9BILA</name>
<organism evidence="5 6">
    <name type="scientific">Rotaria magnacalcarata</name>
    <dbReference type="NCBI Taxonomy" id="392030"/>
    <lineage>
        <taxon>Eukaryota</taxon>
        <taxon>Metazoa</taxon>
        <taxon>Spiralia</taxon>
        <taxon>Gnathifera</taxon>
        <taxon>Rotifera</taxon>
        <taxon>Eurotatoria</taxon>
        <taxon>Bdelloidea</taxon>
        <taxon>Philodinida</taxon>
        <taxon>Philodinidae</taxon>
        <taxon>Rotaria</taxon>
    </lineage>
</organism>
<evidence type="ECO:0000313" key="5">
    <source>
        <dbReference type="EMBL" id="CAF4265664.1"/>
    </source>
</evidence>
<evidence type="ECO:0000256" key="1">
    <source>
        <dbReference type="ARBA" id="ARBA00022723"/>
    </source>
</evidence>
<gene>
    <name evidence="5" type="ORF">OVN521_LOCUS29809</name>
</gene>
<dbReference type="GO" id="GO:0008270">
    <property type="term" value="F:zinc ion binding"/>
    <property type="evidence" value="ECO:0007669"/>
    <property type="project" value="UniProtKB-KW"/>
</dbReference>
<proteinExistence type="predicted"/>
<evidence type="ECO:0000313" key="6">
    <source>
        <dbReference type="Proteomes" id="UP000663866"/>
    </source>
</evidence>
<dbReference type="Pfam" id="PF04500">
    <property type="entry name" value="FLYWCH"/>
    <property type="match status" value="1"/>
</dbReference>
<protein>
    <recommendedName>
        <fullName evidence="4">FLYWCH-type domain-containing protein</fullName>
    </recommendedName>
</protein>
<accession>A0A820FMW3</accession>
<sequence length="306" mass="36138">MPSSDTDETPTISFLISNKKKRLLVIDGYIYQQNKSTAKVSYWLCEIKLCNAGVHLNSDDQFRKYTENPHTHMPVPERLEIRKMLTNIKSRVDREAKAIGQIYHEELLKANLFSKLLLSIINSFEIFDFIFFSRFGPHTELTTARLKEKDIDEERLEEMTTPFDEEQEEDTKETEEQFLLEPTQTKNGDRFVMVNTRLDYQHRSKDFTALCLYDFVRHFYKKTIDKSDRRLIKNANRSEGEQLYTEGTKMNERHTFETAHPQSSSHIIIKHTKPVVPVLIGPRIPREEREETRERYSRALLTLFVP</sequence>
<keyword evidence="1" id="KW-0479">Metal-binding</keyword>
<feature type="domain" description="FLYWCH-type" evidence="4">
    <location>
        <begin position="14"/>
        <end position="72"/>
    </location>
</feature>
<dbReference type="EMBL" id="CAJOBG010009409">
    <property type="protein sequence ID" value="CAF4265664.1"/>
    <property type="molecule type" value="Genomic_DNA"/>
</dbReference>
<evidence type="ECO:0000256" key="3">
    <source>
        <dbReference type="ARBA" id="ARBA00022833"/>
    </source>
</evidence>